<feature type="domain" description="Methylated-DNA-[protein]-cysteine S-methyltransferase DNA binding" evidence="10">
    <location>
        <begin position="123"/>
        <end position="203"/>
    </location>
</feature>
<dbReference type="Pfam" id="PF01035">
    <property type="entry name" value="DNA_binding_1"/>
    <property type="match status" value="1"/>
</dbReference>
<comment type="similarity">
    <text evidence="2 9">Belongs to the MGMT family.</text>
</comment>
<proteinExistence type="inferred from homology"/>
<dbReference type="InterPro" id="IPR023546">
    <property type="entry name" value="MGMT"/>
</dbReference>
<dbReference type="PANTHER" id="PTHR10815:SF5">
    <property type="entry name" value="METHYLATED-DNA--PROTEIN-CYSTEINE METHYLTRANSFERASE"/>
    <property type="match status" value="1"/>
</dbReference>
<feature type="active site" description="Nucleophile; methyl group acceptor" evidence="9">
    <location>
        <position position="174"/>
    </location>
</feature>
<dbReference type="SUPFAM" id="SSF53155">
    <property type="entry name" value="Methylated DNA-protein cysteine methyltransferase domain"/>
    <property type="match status" value="1"/>
</dbReference>
<keyword evidence="3 9" id="KW-0963">Cytoplasm</keyword>
<evidence type="ECO:0000256" key="4">
    <source>
        <dbReference type="ARBA" id="ARBA00022603"/>
    </source>
</evidence>
<comment type="function">
    <text evidence="9">Involved in the cellular defense against the biological effects of O6-methylguanine (O6-MeG) and O4-methylthymine (O4-MeT) in DNA. Repairs the methylated nucleobase in DNA by stoichiometrically transferring the methyl group to a cysteine residue in the enzyme. This is a suicide reaction: the enzyme is irreversibly inactivated.</text>
</comment>
<dbReference type="STRING" id="1503961.SAMN05421736_107151"/>
<protein>
    <recommendedName>
        <fullName evidence="9">Methylated-DNA--protein-cysteine methyltransferase</fullName>
        <ecNumber evidence="9">2.1.1.63</ecNumber>
    </recommendedName>
    <alternativeName>
        <fullName evidence="9">6-O-methylguanine-DNA methyltransferase</fullName>
        <shortName evidence="9">MGMT</shortName>
    </alternativeName>
    <alternativeName>
        <fullName evidence="9">O-6-methylguanine-DNA-alkyltransferase</fullName>
    </alternativeName>
</protein>
<evidence type="ECO:0000256" key="9">
    <source>
        <dbReference type="HAMAP-Rule" id="MF_00772"/>
    </source>
</evidence>
<dbReference type="Gene3D" id="3.30.160.70">
    <property type="entry name" value="Methylated DNA-protein cysteine methyltransferase domain"/>
    <property type="match status" value="1"/>
</dbReference>
<dbReference type="InterPro" id="IPR014048">
    <property type="entry name" value="MethylDNA_cys_MeTrfase_DNA-bd"/>
</dbReference>
<dbReference type="HAMAP" id="MF_00772">
    <property type="entry name" value="OGT"/>
    <property type="match status" value="1"/>
</dbReference>
<evidence type="ECO:0000256" key="2">
    <source>
        <dbReference type="ARBA" id="ARBA00008711"/>
    </source>
</evidence>
<dbReference type="EC" id="2.1.1.63" evidence="9"/>
<keyword evidence="4 9" id="KW-0489">Methyltransferase</keyword>
<name>A0A1H3R2Q6_9BACI</name>
<dbReference type="FunFam" id="1.10.10.10:FF:000214">
    <property type="entry name" value="Methylated-DNA--protein-cysteine methyltransferase"/>
    <property type="match status" value="1"/>
</dbReference>
<feature type="domain" description="Methylguanine DNA methyltransferase ribonuclease-like" evidence="11">
    <location>
        <begin position="39"/>
        <end position="119"/>
    </location>
</feature>
<dbReference type="GO" id="GO:0005737">
    <property type="term" value="C:cytoplasm"/>
    <property type="evidence" value="ECO:0007669"/>
    <property type="project" value="UniProtKB-SubCell"/>
</dbReference>
<organism evidence="12 13">
    <name type="scientific">Evansella caseinilytica</name>
    <dbReference type="NCBI Taxonomy" id="1503961"/>
    <lineage>
        <taxon>Bacteria</taxon>
        <taxon>Bacillati</taxon>
        <taxon>Bacillota</taxon>
        <taxon>Bacilli</taxon>
        <taxon>Bacillales</taxon>
        <taxon>Bacillaceae</taxon>
        <taxon>Evansella</taxon>
    </lineage>
</organism>
<evidence type="ECO:0000256" key="6">
    <source>
        <dbReference type="ARBA" id="ARBA00022763"/>
    </source>
</evidence>
<keyword evidence="5 9" id="KW-0808">Transferase</keyword>
<dbReference type="InterPro" id="IPR008332">
    <property type="entry name" value="MethylG_MeTrfase_N"/>
</dbReference>
<dbReference type="CDD" id="cd06445">
    <property type="entry name" value="ATase"/>
    <property type="match status" value="1"/>
</dbReference>
<dbReference type="PANTHER" id="PTHR10815">
    <property type="entry name" value="METHYLATED-DNA--PROTEIN-CYSTEINE METHYLTRANSFERASE"/>
    <property type="match status" value="1"/>
</dbReference>
<dbReference type="GO" id="GO:0032259">
    <property type="term" value="P:methylation"/>
    <property type="evidence" value="ECO:0007669"/>
    <property type="project" value="UniProtKB-KW"/>
</dbReference>
<dbReference type="Proteomes" id="UP000198935">
    <property type="component" value="Unassembled WGS sequence"/>
</dbReference>
<dbReference type="GO" id="GO:0003908">
    <property type="term" value="F:methylated-DNA-[protein]-cysteine S-methyltransferase activity"/>
    <property type="evidence" value="ECO:0007669"/>
    <property type="project" value="UniProtKB-UniRule"/>
</dbReference>
<comment type="miscellaneous">
    <text evidence="9">This enzyme catalyzes only one turnover and therefore is not strictly catalytic. According to one definition, an enzyme is a biocatalyst that acts repeatedly and over many reaction cycles.</text>
</comment>
<keyword evidence="6 9" id="KW-0227">DNA damage</keyword>
<evidence type="ECO:0000256" key="5">
    <source>
        <dbReference type="ARBA" id="ARBA00022679"/>
    </source>
</evidence>
<dbReference type="InterPro" id="IPR001497">
    <property type="entry name" value="MethylDNA_cys_MeTrfase_AS"/>
</dbReference>
<evidence type="ECO:0000256" key="3">
    <source>
        <dbReference type="ARBA" id="ARBA00022490"/>
    </source>
</evidence>
<dbReference type="EMBL" id="FNPI01000007">
    <property type="protein sequence ID" value="SDZ19585.1"/>
    <property type="molecule type" value="Genomic_DNA"/>
</dbReference>
<comment type="subcellular location">
    <subcellularLocation>
        <location evidence="9">Cytoplasm</location>
    </subcellularLocation>
</comment>
<gene>
    <name evidence="12" type="ORF">SAMN05421736_107151</name>
</gene>
<dbReference type="AlphaFoldDB" id="A0A1H3R2Q6"/>
<keyword evidence="13" id="KW-1185">Reference proteome</keyword>
<dbReference type="Gene3D" id="1.10.10.10">
    <property type="entry name" value="Winged helix-like DNA-binding domain superfamily/Winged helix DNA-binding domain"/>
    <property type="match status" value="1"/>
</dbReference>
<dbReference type="Pfam" id="PF02870">
    <property type="entry name" value="Methyltransf_1N"/>
    <property type="match status" value="1"/>
</dbReference>
<dbReference type="GO" id="GO:0006307">
    <property type="term" value="P:DNA alkylation repair"/>
    <property type="evidence" value="ECO:0007669"/>
    <property type="project" value="UniProtKB-UniRule"/>
</dbReference>
<evidence type="ECO:0000313" key="12">
    <source>
        <dbReference type="EMBL" id="SDZ19585.1"/>
    </source>
</evidence>
<comment type="catalytic activity">
    <reaction evidence="1 9">
        <text>a 4-O-methyl-thymidine in DNA + L-cysteinyl-[protein] = a thymidine in DNA + S-methyl-L-cysteinyl-[protein]</text>
        <dbReference type="Rhea" id="RHEA:53428"/>
        <dbReference type="Rhea" id="RHEA-COMP:10131"/>
        <dbReference type="Rhea" id="RHEA-COMP:10132"/>
        <dbReference type="Rhea" id="RHEA-COMP:13555"/>
        <dbReference type="Rhea" id="RHEA-COMP:13556"/>
        <dbReference type="ChEBI" id="CHEBI:29950"/>
        <dbReference type="ChEBI" id="CHEBI:82612"/>
        <dbReference type="ChEBI" id="CHEBI:137386"/>
        <dbReference type="ChEBI" id="CHEBI:137387"/>
        <dbReference type="EC" id="2.1.1.63"/>
    </reaction>
</comment>
<evidence type="ECO:0000259" key="11">
    <source>
        <dbReference type="Pfam" id="PF02870"/>
    </source>
</evidence>
<evidence type="ECO:0000259" key="10">
    <source>
        <dbReference type="Pfam" id="PF01035"/>
    </source>
</evidence>
<evidence type="ECO:0000256" key="1">
    <source>
        <dbReference type="ARBA" id="ARBA00001286"/>
    </source>
</evidence>
<dbReference type="SUPFAM" id="SSF46767">
    <property type="entry name" value="Methylated DNA-protein cysteine methyltransferase, C-terminal domain"/>
    <property type="match status" value="1"/>
</dbReference>
<sequence>MGDSDDGNRYKSPVLLEKLVKTSFTGLKAGLIMIKRSYIHYAEMNSPIGTLTIGKSGKGICFIEFGSLADTRANIEAWLKRRLMNVDFQKNEQELKPALQQLQQYFQGERAAFDLPLDLIGTKFQTLVWNKIREIPYGQTKSYKNIAMEIGAPKAVRAIGGANNQNPIPIIIPCHRVIGSNGSMVGYGGGLDKKEYLLRLEGAIQKIS</sequence>
<keyword evidence="7 9" id="KW-0234">DNA repair</keyword>
<comment type="catalytic activity">
    <reaction evidence="8 9">
        <text>a 6-O-methyl-2'-deoxyguanosine in DNA + L-cysteinyl-[protein] = S-methyl-L-cysteinyl-[protein] + a 2'-deoxyguanosine in DNA</text>
        <dbReference type="Rhea" id="RHEA:24000"/>
        <dbReference type="Rhea" id="RHEA-COMP:10131"/>
        <dbReference type="Rhea" id="RHEA-COMP:10132"/>
        <dbReference type="Rhea" id="RHEA-COMP:11367"/>
        <dbReference type="Rhea" id="RHEA-COMP:11368"/>
        <dbReference type="ChEBI" id="CHEBI:29950"/>
        <dbReference type="ChEBI" id="CHEBI:82612"/>
        <dbReference type="ChEBI" id="CHEBI:85445"/>
        <dbReference type="ChEBI" id="CHEBI:85448"/>
        <dbReference type="EC" id="2.1.1.63"/>
    </reaction>
</comment>
<dbReference type="NCBIfam" id="TIGR00589">
    <property type="entry name" value="ogt"/>
    <property type="match status" value="1"/>
</dbReference>
<dbReference type="InterPro" id="IPR036217">
    <property type="entry name" value="MethylDNA_cys_MeTrfase_DNAb"/>
</dbReference>
<accession>A0A1H3R2Q6</accession>
<dbReference type="InterPro" id="IPR036388">
    <property type="entry name" value="WH-like_DNA-bd_sf"/>
</dbReference>
<evidence type="ECO:0000256" key="8">
    <source>
        <dbReference type="ARBA" id="ARBA00049348"/>
    </source>
</evidence>
<dbReference type="InterPro" id="IPR036631">
    <property type="entry name" value="MGMT_N_sf"/>
</dbReference>
<dbReference type="PROSITE" id="PS00374">
    <property type="entry name" value="MGMT"/>
    <property type="match status" value="1"/>
</dbReference>
<evidence type="ECO:0000313" key="13">
    <source>
        <dbReference type="Proteomes" id="UP000198935"/>
    </source>
</evidence>
<evidence type="ECO:0000256" key="7">
    <source>
        <dbReference type="ARBA" id="ARBA00023204"/>
    </source>
</evidence>
<reference evidence="13" key="1">
    <citation type="submission" date="2016-10" db="EMBL/GenBank/DDBJ databases">
        <authorList>
            <person name="Varghese N."/>
            <person name="Submissions S."/>
        </authorList>
    </citation>
    <scope>NUCLEOTIDE SEQUENCE [LARGE SCALE GENOMIC DNA]</scope>
    <source>
        <strain evidence="13">SP</strain>
    </source>
</reference>